<evidence type="ECO:0000313" key="6">
    <source>
        <dbReference type="Proteomes" id="UP000235388"/>
    </source>
</evidence>
<proteinExistence type="predicted"/>
<keyword evidence="6" id="KW-1185">Reference proteome</keyword>
<dbReference type="Proteomes" id="UP000235392">
    <property type="component" value="Unassembled WGS sequence"/>
</dbReference>
<evidence type="ECO:0000313" key="4">
    <source>
        <dbReference type="EMBL" id="PLW07572.1"/>
    </source>
</evidence>
<evidence type="ECO:0000313" key="5">
    <source>
        <dbReference type="EMBL" id="PLW45073.1"/>
    </source>
</evidence>
<keyword evidence="2" id="KW-0472">Membrane</keyword>
<evidence type="ECO:0000256" key="2">
    <source>
        <dbReference type="SAM" id="Phobius"/>
    </source>
</evidence>
<keyword evidence="2" id="KW-0812">Transmembrane</keyword>
<sequence>MPLVKITNKTPRPINVALSILVPIHFYNQLMPQQTWETQVGSVWFKFECREDDGSNRYSVSQSAMTLGLFSLTGASIAIVALPLAITGLAPLAGSSCTLLTTLAGKPLIAAAATPEVLTLTSWIATNLTRKTVYQIASEQGLKDEELEQTLQETSTLLDGIKYLCLPAATDQATCKDEPQESTDLDGKTGIQAVENSKNSLLGMLSPEMLEKFANFYSSKNNKIADAKSQKSDSTVSPSDNLNDAKSTKKNAKESPLDSLTSVFQEFTKFQHQDMKQKKRKSGKKDLDPDTGKYNVEVGKSHKDFLKHEEEDWELVEREMILSSNLDQPTFNANETVYIGFNNVYQFEWKMNPDRKNQATKFRLVDTSSSAN</sequence>
<name>A0A2N5S2W8_9BASI</name>
<evidence type="ECO:0000256" key="1">
    <source>
        <dbReference type="SAM" id="MobiDB-lite"/>
    </source>
</evidence>
<feature type="compositionally biased region" description="Polar residues" evidence="1">
    <location>
        <begin position="232"/>
        <end position="245"/>
    </location>
</feature>
<dbReference type="Proteomes" id="UP000235388">
    <property type="component" value="Unassembled WGS sequence"/>
</dbReference>
<dbReference type="AlphaFoldDB" id="A0A2N5S2W8"/>
<evidence type="ECO:0000313" key="7">
    <source>
        <dbReference type="Proteomes" id="UP000235392"/>
    </source>
</evidence>
<dbReference type="OrthoDB" id="3246235at2759"/>
<accession>A0A2N5S2W8</accession>
<dbReference type="EMBL" id="PGCJ01001217">
    <property type="protein sequence ID" value="PLW07572.1"/>
    <property type="molecule type" value="Genomic_DNA"/>
</dbReference>
<evidence type="ECO:0000313" key="3">
    <source>
        <dbReference type="EMBL" id="PLW06747.1"/>
    </source>
</evidence>
<protein>
    <submittedName>
        <fullName evidence="4">Uncharacterized protein</fullName>
    </submittedName>
</protein>
<feature type="transmembrane region" description="Helical" evidence="2">
    <location>
        <begin position="67"/>
        <end position="93"/>
    </location>
</feature>
<reference evidence="6 7" key="1">
    <citation type="submission" date="2017-11" db="EMBL/GenBank/DDBJ databases">
        <title>De novo assembly and phasing of dikaryotic genomes from two isolates of Puccinia coronata f. sp. avenae, the causal agent of oat crown rust.</title>
        <authorList>
            <person name="Miller M.E."/>
            <person name="Zhang Y."/>
            <person name="Omidvar V."/>
            <person name="Sperschneider J."/>
            <person name="Schwessinger B."/>
            <person name="Raley C."/>
            <person name="Palmer J.M."/>
            <person name="Garnica D."/>
            <person name="Upadhyaya N."/>
            <person name="Rathjen J."/>
            <person name="Taylor J.M."/>
            <person name="Park R.F."/>
            <person name="Dodds P.N."/>
            <person name="Hirsch C.D."/>
            <person name="Kianian S.F."/>
            <person name="Figueroa M."/>
        </authorList>
    </citation>
    <scope>NUCLEOTIDE SEQUENCE [LARGE SCALE GENOMIC DNA]</scope>
    <source>
        <strain evidence="4">12NC29</strain>
        <strain evidence="3">12SD80</strain>
    </source>
</reference>
<comment type="caution">
    <text evidence="4">The sequence shown here is derived from an EMBL/GenBank/DDBJ whole genome shotgun (WGS) entry which is preliminary data.</text>
</comment>
<gene>
    <name evidence="5" type="ORF">PCANC_09557</name>
    <name evidence="4" type="ORF">PCANC_27141</name>
    <name evidence="3" type="ORF">PCASD_26314</name>
</gene>
<organism evidence="4 6">
    <name type="scientific">Puccinia coronata f. sp. avenae</name>
    <dbReference type="NCBI Taxonomy" id="200324"/>
    <lineage>
        <taxon>Eukaryota</taxon>
        <taxon>Fungi</taxon>
        <taxon>Dikarya</taxon>
        <taxon>Basidiomycota</taxon>
        <taxon>Pucciniomycotina</taxon>
        <taxon>Pucciniomycetes</taxon>
        <taxon>Pucciniales</taxon>
        <taxon>Pucciniaceae</taxon>
        <taxon>Puccinia</taxon>
    </lineage>
</organism>
<feature type="region of interest" description="Disordered" evidence="1">
    <location>
        <begin position="224"/>
        <end position="257"/>
    </location>
</feature>
<dbReference type="EMBL" id="PGCI01001190">
    <property type="protein sequence ID" value="PLW06747.1"/>
    <property type="molecule type" value="Genomic_DNA"/>
</dbReference>
<feature type="region of interest" description="Disordered" evidence="1">
    <location>
        <begin position="271"/>
        <end position="294"/>
    </location>
</feature>
<keyword evidence="2" id="KW-1133">Transmembrane helix</keyword>
<dbReference type="EMBL" id="PGCJ01000131">
    <property type="protein sequence ID" value="PLW45073.1"/>
    <property type="molecule type" value="Genomic_DNA"/>
</dbReference>